<organism evidence="2 3">
    <name type="scientific">Symbiodinium pilosum</name>
    <name type="common">Dinoflagellate</name>
    <dbReference type="NCBI Taxonomy" id="2952"/>
    <lineage>
        <taxon>Eukaryota</taxon>
        <taxon>Sar</taxon>
        <taxon>Alveolata</taxon>
        <taxon>Dinophyceae</taxon>
        <taxon>Suessiales</taxon>
        <taxon>Symbiodiniaceae</taxon>
        <taxon>Symbiodinium</taxon>
    </lineage>
</organism>
<feature type="compositionally biased region" description="Low complexity" evidence="1">
    <location>
        <begin position="92"/>
        <end position="104"/>
    </location>
</feature>
<reference evidence="2" key="1">
    <citation type="submission" date="2021-02" db="EMBL/GenBank/DDBJ databases">
        <authorList>
            <person name="Dougan E. K."/>
            <person name="Rhodes N."/>
            <person name="Thang M."/>
            <person name="Chan C."/>
        </authorList>
    </citation>
    <scope>NUCLEOTIDE SEQUENCE</scope>
</reference>
<dbReference type="EMBL" id="CAJNIZ010001858">
    <property type="protein sequence ID" value="CAE7201407.1"/>
    <property type="molecule type" value="Genomic_DNA"/>
</dbReference>
<sequence length="278" mass="30088">MAGPVSAASAELGDVSTFEIECKNTFLHISERPSRDGRAGQAVSRSRSWTPSSAGSSPEKSSEPSVSSLIRHFVPNLEETPPPSHQLFNHVASSTSQTSRSSGRARSDFSHGSADFEEHAAIRAEVASMIDCPSVGSRLHFEGKCQPCRFIDHPDGCRNGYDCNFCHFRDHEATSAKTHRPSKGVRSGYKRSVNQVIQSDMPEEQKLEAYKKLAERSPYMRCLLRAVVPNIDDLLEEHGGEASSSGIDQPRAPGLQPSSSVPRTPGQQSGPGGSKISL</sequence>
<dbReference type="Proteomes" id="UP000649617">
    <property type="component" value="Unassembled WGS sequence"/>
</dbReference>
<dbReference type="OrthoDB" id="407270at2759"/>
<comment type="caution">
    <text evidence="2">The sequence shown here is derived from an EMBL/GenBank/DDBJ whole genome shotgun (WGS) entry which is preliminary data.</text>
</comment>
<feature type="compositionally biased region" description="Polar residues" evidence="1">
    <location>
        <begin position="256"/>
        <end position="268"/>
    </location>
</feature>
<feature type="region of interest" description="Disordered" evidence="1">
    <location>
        <begin position="236"/>
        <end position="278"/>
    </location>
</feature>
<keyword evidence="3" id="KW-1185">Reference proteome</keyword>
<feature type="compositionally biased region" description="Basic and acidic residues" evidence="1">
    <location>
        <begin position="29"/>
        <end position="38"/>
    </location>
</feature>
<proteinExistence type="predicted"/>
<evidence type="ECO:0000313" key="3">
    <source>
        <dbReference type="Proteomes" id="UP000649617"/>
    </source>
</evidence>
<protein>
    <submittedName>
        <fullName evidence="2">Pacrg protein</fullName>
    </submittedName>
</protein>
<dbReference type="AlphaFoldDB" id="A0A812J719"/>
<gene>
    <name evidence="2" type="primary">Pacrg</name>
    <name evidence="2" type="ORF">SPIL2461_LOCUS1822</name>
</gene>
<evidence type="ECO:0000256" key="1">
    <source>
        <dbReference type="SAM" id="MobiDB-lite"/>
    </source>
</evidence>
<accession>A0A812J719</accession>
<feature type="compositionally biased region" description="Gly residues" evidence="1">
    <location>
        <begin position="269"/>
        <end position="278"/>
    </location>
</feature>
<feature type="region of interest" description="Disordered" evidence="1">
    <location>
        <begin position="29"/>
        <end position="112"/>
    </location>
</feature>
<name>A0A812J719_SYMPI</name>
<feature type="compositionally biased region" description="Low complexity" evidence="1">
    <location>
        <begin position="51"/>
        <end position="68"/>
    </location>
</feature>
<evidence type="ECO:0000313" key="2">
    <source>
        <dbReference type="EMBL" id="CAE7201407.1"/>
    </source>
</evidence>